<proteinExistence type="predicted"/>
<feature type="transmembrane region" description="Helical" evidence="1">
    <location>
        <begin position="39"/>
        <end position="62"/>
    </location>
</feature>
<name>A0AAE3QPJ4_9BACT</name>
<dbReference type="Proteomes" id="UP001241110">
    <property type="component" value="Unassembled WGS sequence"/>
</dbReference>
<protein>
    <submittedName>
        <fullName evidence="2">Uncharacterized protein</fullName>
    </submittedName>
</protein>
<keyword evidence="1" id="KW-0472">Membrane</keyword>
<evidence type="ECO:0000256" key="1">
    <source>
        <dbReference type="SAM" id="Phobius"/>
    </source>
</evidence>
<dbReference type="AlphaFoldDB" id="A0AAE3QPJ4"/>
<gene>
    <name evidence="2" type="ORF">QNI16_18630</name>
</gene>
<feature type="transmembrane region" description="Helical" evidence="1">
    <location>
        <begin position="95"/>
        <end position="114"/>
    </location>
</feature>
<dbReference type="RefSeq" id="WP_313981774.1">
    <property type="nucleotide sequence ID" value="NZ_JASJOS010000008.1"/>
</dbReference>
<dbReference type="EMBL" id="JASJOS010000008">
    <property type="protein sequence ID" value="MDJ1482526.1"/>
    <property type="molecule type" value="Genomic_DNA"/>
</dbReference>
<comment type="caution">
    <text evidence="2">The sequence shown here is derived from an EMBL/GenBank/DDBJ whole genome shotgun (WGS) entry which is preliminary data.</text>
</comment>
<reference evidence="2" key="1">
    <citation type="submission" date="2023-05" db="EMBL/GenBank/DDBJ databases">
        <authorList>
            <person name="Zhang X."/>
        </authorList>
    </citation>
    <scope>NUCLEOTIDE SEQUENCE</scope>
    <source>
        <strain evidence="2">YF14B1</strain>
    </source>
</reference>
<organism evidence="2 3">
    <name type="scientific">Xanthocytophaga flava</name>
    <dbReference type="NCBI Taxonomy" id="3048013"/>
    <lineage>
        <taxon>Bacteria</taxon>
        <taxon>Pseudomonadati</taxon>
        <taxon>Bacteroidota</taxon>
        <taxon>Cytophagia</taxon>
        <taxon>Cytophagales</taxon>
        <taxon>Rhodocytophagaceae</taxon>
        <taxon>Xanthocytophaga</taxon>
    </lineage>
</organism>
<feature type="transmembrane region" description="Helical" evidence="1">
    <location>
        <begin position="69"/>
        <end position="89"/>
    </location>
</feature>
<accession>A0AAE3QPJ4</accession>
<evidence type="ECO:0000313" key="2">
    <source>
        <dbReference type="EMBL" id="MDJ1482526.1"/>
    </source>
</evidence>
<keyword evidence="1" id="KW-0812">Transmembrane</keyword>
<keyword evidence="1" id="KW-1133">Transmembrane helix</keyword>
<evidence type="ECO:0000313" key="3">
    <source>
        <dbReference type="Proteomes" id="UP001241110"/>
    </source>
</evidence>
<sequence length="122" mass="13905">MKLFRWQIKIQSVYILITALWPLIDIETFMMITGYKTDIWLVKTVGALLIPVSLTLGSFLFVHTDARPAFLLGALTALAFISVDFYYSLTDVISNIYMLDGAIEILFLLIWIYLSTQTNKSS</sequence>
<feature type="transmembrane region" description="Helical" evidence="1">
    <location>
        <begin position="12"/>
        <end position="33"/>
    </location>
</feature>